<organism evidence="2 3">
    <name type="scientific">Flavobacterium piscinae</name>
    <dbReference type="NCBI Taxonomy" id="2506424"/>
    <lineage>
        <taxon>Bacteria</taxon>
        <taxon>Pseudomonadati</taxon>
        <taxon>Bacteroidota</taxon>
        <taxon>Flavobacteriia</taxon>
        <taxon>Flavobacteriales</taxon>
        <taxon>Flavobacteriaceae</taxon>
        <taxon>Flavobacterium</taxon>
    </lineage>
</organism>
<dbReference type="RefSeq" id="WP_129464119.1">
    <property type="nucleotide sequence ID" value="NZ_JACSXZ010000001.1"/>
</dbReference>
<name>A0A4Q1KRB8_9FLAO</name>
<protein>
    <recommendedName>
        <fullName evidence="1">Glycoside-hydrolase family GH114 TIM-barrel domain-containing protein</fullName>
    </recommendedName>
</protein>
<dbReference type="SUPFAM" id="SSF51445">
    <property type="entry name" value="(Trans)glycosidases"/>
    <property type="match status" value="1"/>
</dbReference>
<dbReference type="Proteomes" id="UP000289734">
    <property type="component" value="Unassembled WGS sequence"/>
</dbReference>
<keyword evidence="3" id="KW-1185">Reference proteome</keyword>
<sequence length="274" mass="31822">MIIIIMRRFNLFFWLLPSLLTIPVFSNPESKSTVLVCYGKLDPAKIKGYNYVILEEKNFKKEEVQQIKKNNKNVLAYISLGEVNSNAIHYKLLKNRTLGKNNNWDSYYLNLKDKSTSVVLMSLIKKVLDKGFDGLFLDNIDNFSSFGPQAKQQKELIALIKKIKTEYPNHVLVQNSGLELIPETKNFIESVLFESIATDYSFQGNSYKLRETNDFNERIKQIKEINTKYKIPVLLIEYADTKQLYDQIVNRLASTKFDYFIGKIDLQSVPNFTK</sequence>
<evidence type="ECO:0000313" key="2">
    <source>
        <dbReference type="EMBL" id="RXR32601.1"/>
    </source>
</evidence>
<dbReference type="EMBL" id="SBKQ01000006">
    <property type="protein sequence ID" value="RXR32601.1"/>
    <property type="molecule type" value="Genomic_DNA"/>
</dbReference>
<dbReference type="PANTHER" id="PTHR35882">
    <property type="entry name" value="PELA"/>
    <property type="match status" value="1"/>
</dbReference>
<dbReference type="Pfam" id="PF03537">
    <property type="entry name" value="Glyco_hydro_114"/>
    <property type="match status" value="1"/>
</dbReference>
<reference evidence="3" key="1">
    <citation type="submission" date="2019-01" db="EMBL/GenBank/DDBJ databases">
        <title>Cytophagaceae bacterium strain CAR-16.</title>
        <authorList>
            <person name="Chen W.-M."/>
        </authorList>
    </citation>
    <scope>NUCLEOTIDE SEQUENCE [LARGE SCALE GENOMIC DNA]</scope>
    <source>
        <strain evidence="3">ICH-30</strain>
    </source>
</reference>
<dbReference type="OrthoDB" id="10730at2"/>
<proteinExistence type="predicted"/>
<feature type="domain" description="Glycoside-hydrolase family GH114 TIM-barrel" evidence="1">
    <location>
        <begin position="55"/>
        <end position="267"/>
    </location>
</feature>
<dbReference type="InterPro" id="IPR013785">
    <property type="entry name" value="Aldolase_TIM"/>
</dbReference>
<comment type="caution">
    <text evidence="2">The sequence shown here is derived from an EMBL/GenBank/DDBJ whole genome shotgun (WGS) entry which is preliminary data.</text>
</comment>
<gene>
    <name evidence="2" type="ORF">EQG68_07175</name>
</gene>
<dbReference type="InterPro" id="IPR017853">
    <property type="entry name" value="GH"/>
</dbReference>
<dbReference type="AlphaFoldDB" id="A0A4Q1KRB8"/>
<dbReference type="Gene3D" id="3.20.20.70">
    <property type="entry name" value="Aldolase class I"/>
    <property type="match status" value="1"/>
</dbReference>
<evidence type="ECO:0000259" key="1">
    <source>
        <dbReference type="Pfam" id="PF03537"/>
    </source>
</evidence>
<evidence type="ECO:0000313" key="3">
    <source>
        <dbReference type="Proteomes" id="UP000289734"/>
    </source>
</evidence>
<accession>A0A4Q1KRB8</accession>
<dbReference type="InterPro" id="IPR004352">
    <property type="entry name" value="GH114_TIM-barrel"/>
</dbReference>
<dbReference type="PANTHER" id="PTHR35882:SF2">
    <property type="entry name" value="PELA"/>
    <property type="match status" value="1"/>
</dbReference>